<gene>
    <name evidence="2" type="ORF">LCGC14_2626480</name>
</gene>
<evidence type="ECO:0000256" key="1">
    <source>
        <dbReference type="SAM" id="Phobius"/>
    </source>
</evidence>
<name>A0A0F9A1M2_9ZZZZ</name>
<sequence>MKRKLTWRNRVKQNRVCILGWVLAAVFLALWMGKPRVKIVEKTEWKVKRVVETRIITNTRVVASKGAVGKVDKDGNVTITGGFTLDTTRTETGKDATISEGRTEKTTTPATWTGRIGASLLVPPPFKIQEYRTQFEVDWNVGSLFGFDVGAGARVIFPTTWVPEFYGIAVSITF</sequence>
<keyword evidence="1" id="KW-0472">Membrane</keyword>
<dbReference type="EMBL" id="LAZR01044945">
    <property type="protein sequence ID" value="KKL02475.1"/>
    <property type="molecule type" value="Genomic_DNA"/>
</dbReference>
<comment type="caution">
    <text evidence="2">The sequence shown here is derived from an EMBL/GenBank/DDBJ whole genome shotgun (WGS) entry which is preliminary data.</text>
</comment>
<proteinExistence type="predicted"/>
<dbReference type="AlphaFoldDB" id="A0A0F9A1M2"/>
<accession>A0A0F9A1M2</accession>
<evidence type="ECO:0000313" key="2">
    <source>
        <dbReference type="EMBL" id="KKL02475.1"/>
    </source>
</evidence>
<keyword evidence="1" id="KW-1133">Transmembrane helix</keyword>
<organism evidence="2">
    <name type="scientific">marine sediment metagenome</name>
    <dbReference type="NCBI Taxonomy" id="412755"/>
    <lineage>
        <taxon>unclassified sequences</taxon>
        <taxon>metagenomes</taxon>
        <taxon>ecological metagenomes</taxon>
    </lineage>
</organism>
<feature type="transmembrane region" description="Helical" evidence="1">
    <location>
        <begin position="16"/>
        <end position="33"/>
    </location>
</feature>
<keyword evidence="1" id="KW-0812">Transmembrane</keyword>
<reference evidence="2" key="1">
    <citation type="journal article" date="2015" name="Nature">
        <title>Complex archaea that bridge the gap between prokaryotes and eukaryotes.</title>
        <authorList>
            <person name="Spang A."/>
            <person name="Saw J.H."/>
            <person name="Jorgensen S.L."/>
            <person name="Zaremba-Niedzwiedzka K."/>
            <person name="Martijn J."/>
            <person name="Lind A.E."/>
            <person name="van Eijk R."/>
            <person name="Schleper C."/>
            <person name="Guy L."/>
            <person name="Ettema T.J."/>
        </authorList>
    </citation>
    <scope>NUCLEOTIDE SEQUENCE</scope>
</reference>
<protein>
    <submittedName>
        <fullName evidence="2">Uncharacterized protein</fullName>
    </submittedName>
</protein>